<proteinExistence type="predicted"/>
<gene>
    <name evidence="2" type="ORF">GCM10025872_11070</name>
</gene>
<dbReference type="InterPro" id="IPR003593">
    <property type="entry name" value="AAA+_ATPase"/>
</dbReference>
<dbReference type="EMBL" id="AP027735">
    <property type="protein sequence ID" value="BDZ57450.1"/>
    <property type="molecule type" value="Genomic_DNA"/>
</dbReference>
<name>A0ABM8H949_9MICO</name>
<dbReference type="RefSeq" id="WP_170206773.1">
    <property type="nucleotide sequence ID" value="NZ_AP027735.1"/>
</dbReference>
<keyword evidence="3" id="KW-1185">Reference proteome</keyword>
<protein>
    <recommendedName>
        <fullName evidence="1">AAA+ ATPase domain-containing protein</fullName>
    </recommendedName>
</protein>
<dbReference type="SMART" id="SM00382">
    <property type="entry name" value="AAA"/>
    <property type="match status" value="1"/>
</dbReference>
<evidence type="ECO:0000313" key="2">
    <source>
        <dbReference type="EMBL" id="BDZ57450.1"/>
    </source>
</evidence>
<dbReference type="InterPro" id="IPR027417">
    <property type="entry name" value="P-loop_NTPase"/>
</dbReference>
<feature type="domain" description="AAA+ ATPase" evidence="1">
    <location>
        <begin position="1"/>
        <end position="158"/>
    </location>
</feature>
<organism evidence="2 3">
    <name type="scientific">Barrientosiimonas endolithica</name>
    <dbReference type="NCBI Taxonomy" id="1535208"/>
    <lineage>
        <taxon>Bacteria</taxon>
        <taxon>Bacillati</taxon>
        <taxon>Actinomycetota</taxon>
        <taxon>Actinomycetes</taxon>
        <taxon>Micrococcales</taxon>
        <taxon>Dermacoccaceae</taxon>
        <taxon>Barrientosiimonas</taxon>
    </lineage>
</organism>
<dbReference type="Proteomes" id="UP001321421">
    <property type="component" value="Chromosome"/>
</dbReference>
<dbReference type="Gene3D" id="3.40.50.300">
    <property type="entry name" value="P-loop containing nucleotide triphosphate hydrolases"/>
    <property type="match status" value="1"/>
</dbReference>
<evidence type="ECO:0000313" key="3">
    <source>
        <dbReference type="Proteomes" id="UP001321421"/>
    </source>
</evidence>
<evidence type="ECO:0000259" key="1">
    <source>
        <dbReference type="SMART" id="SM00382"/>
    </source>
</evidence>
<sequence length="188" mass="19966">MPTLLLLNGPSGVGKSTLAALWAREADAACLDPDRLRADLPEAASTAAMQAARARTLELAATALSNGRDVVVAQLCARPEFPDALRETAIRAQANYVEVLLVDSVAHLRRRLAQRATSAEAHHRLAHAALDLDELESVHAALVDRAAADPRVEVLRCGEGQEDITLRAIDQLVTTAAVPHAPTKRAPG</sequence>
<reference evidence="3" key="1">
    <citation type="journal article" date="2019" name="Int. J. Syst. Evol. Microbiol.">
        <title>The Global Catalogue of Microorganisms (GCM) 10K type strain sequencing project: providing services to taxonomists for standard genome sequencing and annotation.</title>
        <authorList>
            <consortium name="The Broad Institute Genomics Platform"/>
            <consortium name="The Broad Institute Genome Sequencing Center for Infectious Disease"/>
            <person name="Wu L."/>
            <person name="Ma J."/>
        </authorList>
    </citation>
    <scope>NUCLEOTIDE SEQUENCE [LARGE SCALE GENOMIC DNA]</scope>
    <source>
        <strain evidence="3">NBRC 110608</strain>
    </source>
</reference>
<dbReference type="SUPFAM" id="SSF52540">
    <property type="entry name" value="P-loop containing nucleoside triphosphate hydrolases"/>
    <property type="match status" value="1"/>
</dbReference>
<accession>A0ABM8H949</accession>
<dbReference type="Pfam" id="PF13671">
    <property type="entry name" value="AAA_33"/>
    <property type="match status" value="1"/>
</dbReference>